<accession>A0A5N4C251</accession>
<keyword evidence="2" id="KW-1185">Reference proteome</keyword>
<proteinExistence type="predicted"/>
<protein>
    <submittedName>
        <fullName evidence="1">Uncharacterized protein</fullName>
    </submittedName>
</protein>
<dbReference type="AlphaFoldDB" id="A0A5N4C251"/>
<comment type="caution">
    <text evidence="1">The sequence shown here is derived from an EMBL/GenBank/DDBJ whole genome shotgun (WGS) entry which is preliminary data.</text>
</comment>
<reference evidence="1 2" key="1">
    <citation type="journal article" date="2019" name="Mol. Ecol. Resour.">
        <title>Improving Illumina assemblies with Hi-C and long reads: an example with the North African dromedary.</title>
        <authorList>
            <person name="Elbers J.P."/>
            <person name="Rogers M.F."/>
            <person name="Perelman P.L."/>
            <person name="Proskuryakova A.A."/>
            <person name="Serdyukova N.A."/>
            <person name="Johnson W.E."/>
            <person name="Horin P."/>
            <person name="Corander J."/>
            <person name="Murphy D."/>
            <person name="Burger P.A."/>
        </authorList>
    </citation>
    <scope>NUCLEOTIDE SEQUENCE [LARGE SCALE GENOMIC DNA]</scope>
    <source>
        <strain evidence="1">Drom800</strain>
        <tissue evidence="1">Blood</tissue>
    </source>
</reference>
<evidence type="ECO:0000313" key="2">
    <source>
        <dbReference type="Proteomes" id="UP000299084"/>
    </source>
</evidence>
<evidence type="ECO:0000313" key="1">
    <source>
        <dbReference type="EMBL" id="KAB1252936.1"/>
    </source>
</evidence>
<dbReference type="EMBL" id="JWIN03000037">
    <property type="protein sequence ID" value="KAB1252936.1"/>
    <property type="molecule type" value="Genomic_DNA"/>
</dbReference>
<sequence>MPNLVPFQGEGSFRKECGLASLLLVQALGMKHLIFLLIENIPGVSGPSEVILGWGGGQILPFQFDLGLLLTGTQKSMDPEGKGVGMNSRMWINGLKLVSVGIGVRGADSLSRQRVDVGNVDRVKHGGSDSGEWGRVKRRVTMRQSVNKGRGRLGRRRGADRENWRVPCALSQGLGVLVMQDLVLLLMRSWWSQRGAAPGPHGDHRYMGWEQLVTRTQCSVNIPSVLTTCREGKAPLINLPQIISVVPLDQPSVLPPPIIYASY</sequence>
<name>A0A5N4C251_CAMDR</name>
<organism evidence="1 2">
    <name type="scientific">Camelus dromedarius</name>
    <name type="common">Dromedary</name>
    <name type="synonym">Arabian camel</name>
    <dbReference type="NCBI Taxonomy" id="9838"/>
    <lineage>
        <taxon>Eukaryota</taxon>
        <taxon>Metazoa</taxon>
        <taxon>Chordata</taxon>
        <taxon>Craniata</taxon>
        <taxon>Vertebrata</taxon>
        <taxon>Euteleostomi</taxon>
        <taxon>Mammalia</taxon>
        <taxon>Eutheria</taxon>
        <taxon>Laurasiatheria</taxon>
        <taxon>Artiodactyla</taxon>
        <taxon>Tylopoda</taxon>
        <taxon>Camelidae</taxon>
        <taxon>Camelus</taxon>
    </lineage>
</organism>
<gene>
    <name evidence="1" type="ORF">Cadr_000003397</name>
</gene>
<dbReference type="Proteomes" id="UP000299084">
    <property type="component" value="Unassembled WGS sequence"/>
</dbReference>